<dbReference type="InterPro" id="IPR051681">
    <property type="entry name" value="Ser/Thr_Kinases-Pseudokinases"/>
</dbReference>
<evidence type="ECO:0000313" key="3">
    <source>
        <dbReference type="Proteomes" id="UP000250043"/>
    </source>
</evidence>
<dbReference type="GO" id="GO:0005524">
    <property type="term" value="F:ATP binding"/>
    <property type="evidence" value="ECO:0007669"/>
    <property type="project" value="InterPro"/>
</dbReference>
<dbReference type="SMART" id="SM00220">
    <property type="entry name" value="S_TKc"/>
    <property type="match status" value="1"/>
</dbReference>
<keyword evidence="3" id="KW-1185">Reference proteome</keyword>
<sequence>MEFIQFEIVHFPQPAHFQPSYDETLDAYSLATSSEDHISRILQLGATEVTSMIEYIDEIVNGVETPIALRRQSLDLLRKLCGKHGIVPKSCKLDSQELQKLSDHAVASGGFADIWQGTYQGQPVALKAFRIYNDGHAFCKEAVVWKALRHRNITRFYGVDSSIFPVCIVSEWMPWGTIIAFLKERPGANRTMLLVDVAEGLKYLHDMGLVHGDLKGFNVLINKQERACLSDFGLVALSYDNRLPIITTASVTAMSLRYTAPEILDPEHYGLEKAHCSPKSDVYSFSMVMWEVFTGHAPFYNVSHYAVSRQIIFGNRPQRPSESTALGLDDDIWSIMQSGWQDEPLQRPSIESTIGVLKQVSDRTNPGQLEFPQKWPLQMN</sequence>
<dbReference type="InterPro" id="IPR011009">
    <property type="entry name" value="Kinase-like_dom_sf"/>
</dbReference>
<dbReference type="OrthoDB" id="2804215at2759"/>
<dbReference type="AlphaFoldDB" id="A0A8E2AZF4"/>
<dbReference type="InterPro" id="IPR008271">
    <property type="entry name" value="Ser/Thr_kinase_AS"/>
</dbReference>
<name>A0A8E2AZF4_9APHY</name>
<keyword evidence="2" id="KW-0418">Kinase</keyword>
<dbReference type="PROSITE" id="PS50011">
    <property type="entry name" value="PROTEIN_KINASE_DOM"/>
    <property type="match status" value="1"/>
</dbReference>
<evidence type="ECO:0000259" key="1">
    <source>
        <dbReference type="PROSITE" id="PS50011"/>
    </source>
</evidence>
<dbReference type="PROSITE" id="PS00108">
    <property type="entry name" value="PROTEIN_KINASE_ST"/>
    <property type="match status" value="1"/>
</dbReference>
<organism evidence="2 3">
    <name type="scientific">Obba rivulosa</name>
    <dbReference type="NCBI Taxonomy" id="1052685"/>
    <lineage>
        <taxon>Eukaryota</taxon>
        <taxon>Fungi</taxon>
        <taxon>Dikarya</taxon>
        <taxon>Basidiomycota</taxon>
        <taxon>Agaricomycotina</taxon>
        <taxon>Agaricomycetes</taxon>
        <taxon>Polyporales</taxon>
        <taxon>Gelatoporiaceae</taxon>
        <taxon>Obba</taxon>
    </lineage>
</organism>
<gene>
    <name evidence="2" type="ORF">OBBRIDRAFT_729539</name>
</gene>
<dbReference type="SUPFAM" id="SSF56112">
    <property type="entry name" value="Protein kinase-like (PK-like)"/>
    <property type="match status" value="1"/>
</dbReference>
<dbReference type="GO" id="GO:0004674">
    <property type="term" value="F:protein serine/threonine kinase activity"/>
    <property type="evidence" value="ECO:0007669"/>
    <property type="project" value="TreeGrafter"/>
</dbReference>
<protein>
    <submittedName>
        <fullName evidence="2">Kinase-like protein</fullName>
    </submittedName>
</protein>
<dbReference type="EMBL" id="KV722392">
    <property type="protein sequence ID" value="OCH91049.1"/>
    <property type="molecule type" value="Genomic_DNA"/>
</dbReference>
<accession>A0A8E2AZF4</accession>
<dbReference type="InterPro" id="IPR000719">
    <property type="entry name" value="Prot_kinase_dom"/>
</dbReference>
<evidence type="ECO:0000313" key="2">
    <source>
        <dbReference type="EMBL" id="OCH91049.1"/>
    </source>
</evidence>
<dbReference type="Proteomes" id="UP000250043">
    <property type="component" value="Unassembled WGS sequence"/>
</dbReference>
<dbReference type="InterPro" id="IPR001245">
    <property type="entry name" value="Ser-Thr/Tyr_kinase_cat_dom"/>
</dbReference>
<dbReference type="PANTHER" id="PTHR44329">
    <property type="entry name" value="SERINE/THREONINE-PROTEIN KINASE TNNI3K-RELATED"/>
    <property type="match status" value="1"/>
</dbReference>
<keyword evidence="2" id="KW-0808">Transferase</keyword>
<dbReference type="Gene3D" id="1.10.510.10">
    <property type="entry name" value="Transferase(Phosphotransferase) domain 1"/>
    <property type="match status" value="1"/>
</dbReference>
<feature type="domain" description="Protein kinase" evidence="1">
    <location>
        <begin position="100"/>
        <end position="360"/>
    </location>
</feature>
<dbReference type="Pfam" id="PF07714">
    <property type="entry name" value="PK_Tyr_Ser-Thr"/>
    <property type="match status" value="1"/>
</dbReference>
<reference evidence="2 3" key="1">
    <citation type="submission" date="2016-07" db="EMBL/GenBank/DDBJ databases">
        <title>Draft genome of the white-rot fungus Obba rivulosa 3A-2.</title>
        <authorList>
            <consortium name="DOE Joint Genome Institute"/>
            <person name="Miettinen O."/>
            <person name="Riley R."/>
            <person name="Acob R."/>
            <person name="Barry K."/>
            <person name="Cullen D."/>
            <person name="De Vries R."/>
            <person name="Hainaut M."/>
            <person name="Hatakka A."/>
            <person name="Henrissat B."/>
            <person name="Hilden K."/>
            <person name="Kuo R."/>
            <person name="Labutti K."/>
            <person name="Lipzen A."/>
            <person name="Makela M.R."/>
            <person name="Sandor L."/>
            <person name="Spatafora J.W."/>
            <person name="Grigoriev I.V."/>
            <person name="Hibbett D.S."/>
        </authorList>
    </citation>
    <scope>NUCLEOTIDE SEQUENCE [LARGE SCALE GENOMIC DNA]</scope>
    <source>
        <strain evidence="2 3">3A-2</strain>
    </source>
</reference>
<proteinExistence type="predicted"/>